<gene>
    <name evidence="7" type="ORF">GCM10025881_02840</name>
</gene>
<protein>
    <recommendedName>
        <fullName evidence="9">DoxX family protein</fullName>
    </recommendedName>
</protein>
<dbReference type="EMBL" id="BSVB01000001">
    <property type="protein sequence ID" value="GMA93460.1"/>
    <property type="molecule type" value="Genomic_DNA"/>
</dbReference>
<evidence type="ECO:0000256" key="2">
    <source>
        <dbReference type="ARBA" id="ARBA00006679"/>
    </source>
</evidence>
<dbReference type="Pfam" id="PF07681">
    <property type="entry name" value="DoxX"/>
    <property type="match status" value="1"/>
</dbReference>
<keyword evidence="5" id="KW-1133">Transmembrane helix</keyword>
<proteinExistence type="inferred from homology"/>
<evidence type="ECO:0000256" key="3">
    <source>
        <dbReference type="ARBA" id="ARBA00022475"/>
    </source>
</evidence>
<evidence type="ECO:0000256" key="6">
    <source>
        <dbReference type="ARBA" id="ARBA00023136"/>
    </source>
</evidence>
<dbReference type="PANTHER" id="PTHR33452">
    <property type="entry name" value="OXIDOREDUCTASE CATD-RELATED"/>
    <property type="match status" value="1"/>
</dbReference>
<accession>A0ABQ6K310</accession>
<keyword evidence="8" id="KW-1185">Reference proteome</keyword>
<keyword evidence="3" id="KW-1003">Cell membrane</keyword>
<keyword evidence="4" id="KW-0812">Transmembrane</keyword>
<dbReference type="InterPro" id="IPR032808">
    <property type="entry name" value="DoxX"/>
</dbReference>
<name>A0ABQ6K310_9MICO</name>
<dbReference type="RefSeq" id="WP_284252273.1">
    <property type="nucleotide sequence ID" value="NZ_BAAAQO010000006.1"/>
</dbReference>
<evidence type="ECO:0000256" key="1">
    <source>
        <dbReference type="ARBA" id="ARBA00004651"/>
    </source>
</evidence>
<reference evidence="8" key="1">
    <citation type="journal article" date="2019" name="Int. J. Syst. Evol. Microbiol.">
        <title>The Global Catalogue of Microorganisms (GCM) 10K type strain sequencing project: providing services to taxonomists for standard genome sequencing and annotation.</title>
        <authorList>
            <consortium name="The Broad Institute Genomics Platform"/>
            <consortium name="The Broad Institute Genome Sequencing Center for Infectious Disease"/>
            <person name="Wu L."/>
            <person name="Ma J."/>
        </authorList>
    </citation>
    <scope>NUCLEOTIDE SEQUENCE [LARGE SCALE GENOMIC DNA]</scope>
    <source>
        <strain evidence="8">NBRC 108894</strain>
    </source>
</reference>
<evidence type="ECO:0000313" key="7">
    <source>
        <dbReference type="EMBL" id="GMA93460.1"/>
    </source>
</evidence>
<evidence type="ECO:0008006" key="9">
    <source>
        <dbReference type="Google" id="ProtNLM"/>
    </source>
</evidence>
<evidence type="ECO:0000313" key="8">
    <source>
        <dbReference type="Proteomes" id="UP001157034"/>
    </source>
</evidence>
<dbReference type="InterPro" id="IPR051907">
    <property type="entry name" value="DoxX-like_oxidoreductase"/>
</dbReference>
<sequence>MIGRLALRLVVGAVFTAHGVQKLVGAFGGSGIDGTKNAMRASNMHPATANALLVAGTETLGGAAIALGAATPVAAGGLIATMVTAIRKVHGKNGFFNGKGGYEFNLTLIAALLAIVSDGPGPVSVDAVVGKRRWGPWAALLALGGGWLASTLAIDLGAASAPADAAAPEA</sequence>
<comment type="subcellular location">
    <subcellularLocation>
        <location evidence="1">Cell membrane</location>
        <topology evidence="1">Multi-pass membrane protein</topology>
    </subcellularLocation>
</comment>
<keyword evidence="6" id="KW-0472">Membrane</keyword>
<evidence type="ECO:0000256" key="4">
    <source>
        <dbReference type="ARBA" id="ARBA00022692"/>
    </source>
</evidence>
<dbReference type="Proteomes" id="UP001157034">
    <property type="component" value="Unassembled WGS sequence"/>
</dbReference>
<comment type="similarity">
    <text evidence="2">Belongs to the DoxX family.</text>
</comment>
<organism evidence="7 8">
    <name type="scientific">Pseudolysinimonas kribbensis</name>
    <dbReference type="NCBI Taxonomy" id="433641"/>
    <lineage>
        <taxon>Bacteria</taxon>
        <taxon>Bacillati</taxon>
        <taxon>Actinomycetota</taxon>
        <taxon>Actinomycetes</taxon>
        <taxon>Micrococcales</taxon>
        <taxon>Microbacteriaceae</taxon>
        <taxon>Pseudolysinimonas</taxon>
    </lineage>
</organism>
<comment type="caution">
    <text evidence="7">The sequence shown here is derived from an EMBL/GenBank/DDBJ whole genome shotgun (WGS) entry which is preliminary data.</text>
</comment>
<evidence type="ECO:0000256" key="5">
    <source>
        <dbReference type="ARBA" id="ARBA00022989"/>
    </source>
</evidence>
<dbReference type="PANTHER" id="PTHR33452:SF1">
    <property type="entry name" value="INNER MEMBRANE PROTEIN YPHA-RELATED"/>
    <property type="match status" value="1"/>
</dbReference>